<dbReference type="EMBL" id="JACHGK010000001">
    <property type="protein sequence ID" value="MBB6443967.1"/>
    <property type="molecule type" value="Genomic_DNA"/>
</dbReference>
<dbReference type="InterPro" id="IPR050469">
    <property type="entry name" value="Diguanylate_Cyclase"/>
</dbReference>
<proteinExistence type="inferred from homology"/>
<comment type="similarity">
    <text evidence="1">Belongs to the hemerythrin family.</text>
</comment>
<dbReference type="Gene3D" id="3.30.450.20">
    <property type="entry name" value="PAS domain"/>
    <property type="match status" value="2"/>
</dbReference>
<dbReference type="InterPro" id="IPR016131">
    <property type="entry name" value="Haemerythrin_Fe_BS"/>
</dbReference>
<dbReference type="AlphaFoldDB" id="A0A7X0LUW2"/>
<name>A0A7X0LUW2_9BACI</name>
<dbReference type="PROSITE" id="PS00550">
    <property type="entry name" value="HEMERYTHRINS"/>
    <property type="match status" value="1"/>
</dbReference>
<protein>
    <submittedName>
        <fullName evidence="7">Diguanylate cyclase (GGDEF)-like protein/hemerythrin-like metal-binding protein/PAS domain S-box-containing protein</fullName>
    </submittedName>
</protein>
<dbReference type="Gene3D" id="3.30.70.270">
    <property type="match status" value="1"/>
</dbReference>
<dbReference type="InterPro" id="IPR000160">
    <property type="entry name" value="GGDEF_dom"/>
</dbReference>
<dbReference type="SMART" id="SM00267">
    <property type="entry name" value="GGDEF"/>
    <property type="match status" value="1"/>
</dbReference>
<dbReference type="PROSITE" id="PS50887">
    <property type="entry name" value="GGDEF"/>
    <property type="match status" value="1"/>
</dbReference>
<dbReference type="NCBIfam" id="TIGR00254">
    <property type="entry name" value="GGDEF"/>
    <property type="match status" value="1"/>
</dbReference>
<dbReference type="InterPro" id="IPR012827">
    <property type="entry name" value="Hemerythrin_metal-bd"/>
</dbReference>
<dbReference type="InterPro" id="IPR012312">
    <property type="entry name" value="Hemerythrin-like"/>
</dbReference>
<keyword evidence="3" id="KW-0408">Iron</keyword>
<keyword evidence="4" id="KW-0175">Coiled coil</keyword>
<dbReference type="GO" id="GO:0046872">
    <property type="term" value="F:metal ion binding"/>
    <property type="evidence" value="ECO:0007669"/>
    <property type="project" value="UniProtKB-KW"/>
</dbReference>
<dbReference type="GO" id="GO:0005886">
    <property type="term" value="C:plasma membrane"/>
    <property type="evidence" value="ECO:0007669"/>
    <property type="project" value="TreeGrafter"/>
</dbReference>
<dbReference type="SMART" id="SM00091">
    <property type="entry name" value="PAS"/>
    <property type="match status" value="1"/>
</dbReference>
<dbReference type="NCBIfam" id="TIGR02481">
    <property type="entry name" value="hemeryth_dom"/>
    <property type="match status" value="1"/>
</dbReference>
<gene>
    <name evidence="7" type="ORF">HNR53_000555</name>
</gene>
<evidence type="ECO:0000259" key="5">
    <source>
        <dbReference type="PROSITE" id="PS50112"/>
    </source>
</evidence>
<dbReference type="InterPro" id="IPR035938">
    <property type="entry name" value="Hemerythrin-like_sf"/>
</dbReference>
<keyword evidence="8" id="KW-1185">Reference proteome</keyword>
<dbReference type="GO" id="GO:0052621">
    <property type="term" value="F:diguanylate cyclase activity"/>
    <property type="evidence" value="ECO:0007669"/>
    <property type="project" value="TreeGrafter"/>
</dbReference>
<dbReference type="PROSITE" id="PS50112">
    <property type="entry name" value="PAS"/>
    <property type="match status" value="1"/>
</dbReference>
<evidence type="ECO:0000313" key="7">
    <source>
        <dbReference type="EMBL" id="MBB6443967.1"/>
    </source>
</evidence>
<dbReference type="CDD" id="cd01949">
    <property type="entry name" value="GGDEF"/>
    <property type="match status" value="1"/>
</dbReference>
<dbReference type="CDD" id="cd12107">
    <property type="entry name" value="Hemerythrin"/>
    <property type="match status" value="1"/>
</dbReference>
<reference evidence="7 8" key="1">
    <citation type="submission" date="2020-08" db="EMBL/GenBank/DDBJ databases">
        <title>Genomic Encyclopedia of Type Strains, Phase IV (KMG-IV): sequencing the most valuable type-strain genomes for metagenomic binning, comparative biology and taxonomic classification.</title>
        <authorList>
            <person name="Goeker M."/>
        </authorList>
    </citation>
    <scope>NUCLEOTIDE SEQUENCE [LARGE SCALE GENOMIC DNA]</scope>
    <source>
        <strain evidence="7 8">DSM 5391</strain>
    </source>
</reference>
<dbReference type="GO" id="GO:0043709">
    <property type="term" value="P:cell adhesion involved in single-species biofilm formation"/>
    <property type="evidence" value="ECO:0007669"/>
    <property type="project" value="TreeGrafter"/>
</dbReference>
<dbReference type="FunFam" id="3.30.70.270:FF:000001">
    <property type="entry name" value="Diguanylate cyclase domain protein"/>
    <property type="match status" value="1"/>
</dbReference>
<dbReference type="SUPFAM" id="SSF55073">
    <property type="entry name" value="Nucleotide cyclase"/>
    <property type="match status" value="1"/>
</dbReference>
<feature type="domain" description="GGDEF" evidence="6">
    <location>
        <begin position="289"/>
        <end position="418"/>
    </location>
</feature>
<evidence type="ECO:0000256" key="1">
    <source>
        <dbReference type="ARBA" id="ARBA00010587"/>
    </source>
</evidence>
<dbReference type="Pfam" id="PF08447">
    <property type="entry name" value="PAS_3"/>
    <property type="match status" value="1"/>
</dbReference>
<sequence>MEDHYYKTFFEKSPTAYSYHRVLLDDEGIPFDYEYLALNAACEKLLLLQASEVKHKSFYEIFPQGWEGEYKWKDMLNRAIMNRETTHFDIHQVSLQKWLRVTVFSLNDDTFACVYDEVTMEYVLDKGIEGFLKVNLDMLCVANTNGVFIRVNKNFEDTLGYPVKELEGKSFISLVHPDDIPSTMEVIDELKEQKSISGFINRILCKDGSYKYLEWRSQPNDQYIYASARDITEKRLEEIKLLQLTKNLQEQNEELNELAITDELTSLYNRHYIDQIIENEMSRSDRYNEPLSMILIDLDFFKRVNDTWGHPTGDEVLKHTAEITKNNIRKSDIIARMGGEEFAIFLPHCTIAGALVVAEKIRKLLESTEHPIAGVVTASFGVAERRKNESFYSWYKRVDEALYRAKEGGRNRVVSADNQHDVPVASVRLEWKVEWESGNTVIDEQHRDLIKQGNSLIYLSLSNAGYEQTLQQLNTVLTHVVDHFASEEEILSSIGYPGYERHAQIHTGLVKKALELKEAYQKGELKSSAFFSFLVDDIIIGHMLHADRGYFPYTQNKQKQSS</sequence>
<keyword evidence="2" id="KW-0479">Metal-binding</keyword>
<dbReference type="NCBIfam" id="TIGR00229">
    <property type="entry name" value="sensory_box"/>
    <property type="match status" value="1"/>
</dbReference>
<dbReference type="Pfam" id="PF01814">
    <property type="entry name" value="Hemerythrin"/>
    <property type="match status" value="1"/>
</dbReference>
<evidence type="ECO:0000313" key="8">
    <source>
        <dbReference type="Proteomes" id="UP000531594"/>
    </source>
</evidence>
<dbReference type="PANTHER" id="PTHR45138">
    <property type="entry name" value="REGULATORY COMPONENTS OF SENSORY TRANSDUCTION SYSTEM"/>
    <property type="match status" value="1"/>
</dbReference>
<feature type="coiled-coil region" evidence="4">
    <location>
        <begin position="234"/>
        <end position="261"/>
    </location>
</feature>
<dbReference type="SUPFAM" id="SSF55785">
    <property type="entry name" value="PYP-like sensor domain (PAS domain)"/>
    <property type="match status" value="1"/>
</dbReference>
<dbReference type="PANTHER" id="PTHR45138:SF9">
    <property type="entry name" value="DIGUANYLATE CYCLASE DGCM-RELATED"/>
    <property type="match status" value="1"/>
</dbReference>
<comment type="caution">
    <text evidence="7">The sequence shown here is derived from an EMBL/GenBank/DDBJ whole genome shotgun (WGS) entry which is preliminary data.</text>
</comment>
<dbReference type="CDD" id="cd00130">
    <property type="entry name" value="PAS"/>
    <property type="match status" value="1"/>
</dbReference>
<dbReference type="InterPro" id="IPR029787">
    <property type="entry name" value="Nucleotide_cyclase"/>
</dbReference>
<dbReference type="Proteomes" id="UP000531594">
    <property type="component" value="Unassembled WGS sequence"/>
</dbReference>
<dbReference type="Pfam" id="PF00990">
    <property type="entry name" value="GGDEF"/>
    <property type="match status" value="1"/>
</dbReference>
<evidence type="ECO:0000259" key="6">
    <source>
        <dbReference type="PROSITE" id="PS50887"/>
    </source>
</evidence>
<evidence type="ECO:0000256" key="4">
    <source>
        <dbReference type="SAM" id="Coils"/>
    </source>
</evidence>
<dbReference type="RefSeq" id="WP_184522530.1">
    <property type="nucleotide sequence ID" value="NZ_JACHGK010000001.1"/>
</dbReference>
<organism evidence="7 8">
    <name type="scientific">Bacillus benzoevorans</name>
    <dbReference type="NCBI Taxonomy" id="1456"/>
    <lineage>
        <taxon>Bacteria</taxon>
        <taxon>Bacillati</taxon>
        <taxon>Bacillota</taxon>
        <taxon>Bacilli</taxon>
        <taxon>Bacillales</taxon>
        <taxon>Bacillaceae</taxon>
        <taxon>Bacillus</taxon>
    </lineage>
</organism>
<dbReference type="InterPro" id="IPR000014">
    <property type="entry name" value="PAS"/>
</dbReference>
<accession>A0A7X0LUW2</accession>
<evidence type="ECO:0000256" key="2">
    <source>
        <dbReference type="ARBA" id="ARBA00022723"/>
    </source>
</evidence>
<dbReference type="GO" id="GO:1902201">
    <property type="term" value="P:negative regulation of bacterial-type flagellum-dependent cell motility"/>
    <property type="evidence" value="ECO:0007669"/>
    <property type="project" value="TreeGrafter"/>
</dbReference>
<dbReference type="InterPro" id="IPR043128">
    <property type="entry name" value="Rev_trsase/Diguanyl_cyclase"/>
</dbReference>
<dbReference type="InterPro" id="IPR035965">
    <property type="entry name" value="PAS-like_dom_sf"/>
</dbReference>
<dbReference type="SUPFAM" id="SSF47188">
    <property type="entry name" value="Hemerythrin-like"/>
    <property type="match status" value="1"/>
</dbReference>
<evidence type="ECO:0000256" key="3">
    <source>
        <dbReference type="ARBA" id="ARBA00023004"/>
    </source>
</evidence>
<dbReference type="Gene3D" id="1.20.120.50">
    <property type="entry name" value="Hemerythrin-like"/>
    <property type="match status" value="1"/>
</dbReference>
<feature type="domain" description="PAS" evidence="5">
    <location>
        <begin position="141"/>
        <end position="194"/>
    </location>
</feature>
<dbReference type="InterPro" id="IPR013655">
    <property type="entry name" value="PAS_fold_3"/>
</dbReference>